<dbReference type="Pfam" id="PF13020">
    <property type="entry name" value="NOV_C"/>
    <property type="match status" value="1"/>
</dbReference>
<keyword evidence="3" id="KW-0347">Helicase</keyword>
<dbReference type="Proteomes" id="UP000286501">
    <property type="component" value="Unassembled WGS sequence"/>
</dbReference>
<dbReference type="CDD" id="cd18793">
    <property type="entry name" value="SF2_C_SNF"/>
    <property type="match status" value="1"/>
</dbReference>
<dbReference type="InterPro" id="IPR038718">
    <property type="entry name" value="SNF2-like_sf"/>
</dbReference>
<dbReference type="EMBL" id="JANDWN010000051">
    <property type="protein sequence ID" value="MCP9600995.1"/>
    <property type="molecule type" value="Genomic_DNA"/>
</dbReference>
<dbReference type="InterPro" id="IPR001650">
    <property type="entry name" value="Helicase_C-like"/>
</dbReference>
<keyword evidence="5" id="KW-0175">Coiled coil</keyword>
<evidence type="ECO:0000313" key="9">
    <source>
        <dbReference type="EMBL" id="RHG63234.1"/>
    </source>
</evidence>
<dbReference type="GO" id="GO:0016787">
    <property type="term" value="F:hydrolase activity"/>
    <property type="evidence" value="ECO:0007669"/>
    <property type="project" value="UniProtKB-KW"/>
</dbReference>
<evidence type="ECO:0000256" key="4">
    <source>
        <dbReference type="ARBA" id="ARBA00022840"/>
    </source>
</evidence>
<keyword evidence="1" id="KW-0547">Nucleotide-binding</keyword>
<feature type="domain" description="Helicase ATP-binding" evidence="6">
    <location>
        <begin position="111"/>
        <end position="281"/>
    </location>
</feature>
<dbReference type="RefSeq" id="WP_118201545.1">
    <property type="nucleotide sequence ID" value="NZ_JANDWK010000050.1"/>
</dbReference>
<organism evidence="9 10">
    <name type="scientific">Segatella copri</name>
    <dbReference type="NCBI Taxonomy" id="165179"/>
    <lineage>
        <taxon>Bacteria</taxon>
        <taxon>Pseudomonadati</taxon>
        <taxon>Bacteroidota</taxon>
        <taxon>Bacteroidia</taxon>
        <taxon>Bacteroidales</taxon>
        <taxon>Prevotellaceae</taxon>
        <taxon>Segatella</taxon>
    </lineage>
</organism>
<dbReference type="CDD" id="cd18011">
    <property type="entry name" value="DEXDc_RapA"/>
    <property type="match status" value="1"/>
</dbReference>
<protein>
    <submittedName>
        <fullName evidence="9">DUF3883 domain-containing protein</fullName>
    </submittedName>
</protein>
<evidence type="ECO:0000256" key="2">
    <source>
        <dbReference type="ARBA" id="ARBA00022801"/>
    </source>
</evidence>
<dbReference type="EMBL" id="QRIN01000073">
    <property type="protein sequence ID" value="RHG63234.1"/>
    <property type="molecule type" value="Genomic_DNA"/>
</dbReference>
<dbReference type="GO" id="GO:0003677">
    <property type="term" value="F:DNA binding"/>
    <property type="evidence" value="ECO:0007669"/>
    <property type="project" value="InterPro"/>
</dbReference>
<dbReference type="SUPFAM" id="SSF52540">
    <property type="entry name" value="P-loop containing nucleoside triphosphate hydrolases"/>
    <property type="match status" value="2"/>
</dbReference>
<gene>
    <name evidence="9" type="ORF">DW250_13430</name>
    <name evidence="8" type="ORF">NNC55_13725</name>
</gene>
<evidence type="ECO:0000313" key="10">
    <source>
        <dbReference type="Proteomes" id="UP000286501"/>
    </source>
</evidence>
<evidence type="ECO:0000259" key="6">
    <source>
        <dbReference type="PROSITE" id="PS51192"/>
    </source>
</evidence>
<keyword evidence="4" id="KW-0067">ATP-binding</keyword>
<dbReference type="PROSITE" id="PS51192">
    <property type="entry name" value="HELICASE_ATP_BIND_1"/>
    <property type="match status" value="1"/>
</dbReference>
<dbReference type="Proteomes" id="UP001204486">
    <property type="component" value="Unassembled WGS sequence"/>
</dbReference>
<dbReference type="InterPro" id="IPR024975">
    <property type="entry name" value="NOV_C"/>
</dbReference>
<dbReference type="SMART" id="SM00490">
    <property type="entry name" value="HELICc"/>
    <property type="match status" value="1"/>
</dbReference>
<dbReference type="AlphaFoldDB" id="A0A3R6G532"/>
<reference evidence="9 10" key="1">
    <citation type="submission" date="2018-08" db="EMBL/GenBank/DDBJ databases">
        <title>A genome reference for cultivated species of the human gut microbiota.</title>
        <authorList>
            <person name="Zou Y."/>
            <person name="Xue W."/>
            <person name="Luo G."/>
        </authorList>
    </citation>
    <scope>NUCLEOTIDE SEQUENCE [LARGE SCALE GENOMIC DNA]</scope>
    <source>
        <strain evidence="9 10">AM22-1</strain>
    </source>
</reference>
<keyword evidence="2" id="KW-0378">Hydrolase</keyword>
<accession>A0A3R6G532</accession>
<evidence type="ECO:0000256" key="5">
    <source>
        <dbReference type="SAM" id="Coils"/>
    </source>
</evidence>
<dbReference type="Pfam" id="PF04851">
    <property type="entry name" value="ResIII"/>
    <property type="match status" value="1"/>
</dbReference>
<sequence>MIEEGNIIKNLSTSEAVIIDKIKKLGSKFSLSFTGVNSRKQSSKILNLEQIEKLQVVASNGVFNFSGNPDKFILFAEAERINSAYQFDPLFAINCSVVDPLPHQVEAVYKFLLPQPRIRFLLADDTGAGKTIMTGLLLKELLMRRIVERILIVTPGGLTKQWQEDEMGVKFNIPFKLVNREVFSSEPTVFQTSNHVVASIDFISREDVLNVLSQTSWDIIVFDEAHKLSAYEYGIKTYRSKRYEAAHVLSKQCEHLLLLTATPHRGRKDTFKLLMQLLDEDIFATDDLAAERVRELSQDGSNKFFIRRLKEDMKDWDGNPLYKDRYTKTVSYNLTQEEKRLYDAVTEYLTVRKEQAAETKNIHVSLALQVMQRRLVSSIYAIRNTLHKRWLALQGLADDLDRNPSLWKQRPKLDVLDLDNLDELDELDDDERDVLDNIMADPKKLKLFTTSKSIAEIKQEAAEVKSLYEMANTLFNQQKEEQKYRELKLLLTSQGVVDGEKLVIFTEHKDTLLYLQERLSNNGYTVATIHGGMTVDERREAQCRFMTPDVQILICTDAAGEGINLQFCRLLINWDIPWNPNRLEQRMGRIHRYGQKSDVIVFNMVASNTREGQVLKKVLNKLDIIREQLGDDRVYDVIQDVLKGVSLDSIICSVLDGRESDLDRFIDKDDKELTDLFRRSIDEQDSSIAHISVDYHDARLLKEDSDERRLQPIYIKQFFERAFRYLGGEYCEVSEGIYLIMQIPEILVKRLKDEHRIFAENLKSLYFFFDKHLYLEYERTNAQYGKAHYINPGNALFDSLIGCVRDCYRDEMLKGTVLVSPEDKYPYFAYYVKNQIVDNRQTQDGNPNIVNELLSLVCQRVDGSFECTSPAKLLDLCPPVAFAKEITPPAPSNEDGVIVWAFENQTEPLLAETAQRVNEDNESRLSYLKDAFEQVILDVQCEINELQGKVLISEDEKTQVKLQTKEQRLAELKHRQEERLEEMNQSVELNAVEPKVLGCAYVVPLNQIEYKQSFGMSRDDEVEHIAMQMVMEYEQQQGRNPSDVSADNVGYDIRSMAADGSKRYIEVKGRSGTDGVMLSENEMNRLAQLGDRAWLYIVTDCAAKPQLHLICNPAQAMNFERKTKGVQFFLPLAEWQAHETK</sequence>
<comment type="caution">
    <text evidence="9">The sequence shown here is derived from an EMBL/GenBank/DDBJ whole genome shotgun (WGS) entry which is preliminary data.</text>
</comment>
<evidence type="ECO:0000256" key="3">
    <source>
        <dbReference type="ARBA" id="ARBA00022806"/>
    </source>
</evidence>
<proteinExistence type="predicted"/>
<dbReference type="InterPro" id="IPR049730">
    <property type="entry name" value="SNF2/RAD54-like_C"/>
</dbReference>
<dbReference type="GO" id="GO:0005524">
    <property type="term" value="F:ATP binding"/>
    <property type="evidence" value="ECO:0007669"/>
    <property type="project" value="InterPro"/>
</dbReference>
<evidence type="ECO:0000256" key="1">
    <source>
        <dbReference type="ARBA" id="ARBA00022741"/>
    </source>
</evidence>
<feature type="coiled-coil region" evidence="5">
    <location>
        <begin position="955"/>
        <end position="986"/>
    </location>
</feature>
<reference evidence="8" key="2">
    <citation type="submission" date="2022-07" db="EMBL/GenBank/DDBJ databases">
        <title>Prevotella copri.</title>
        <authorList>
            <person name="Yang C."/>
        </authorList>
    </citation>
    <scope>NUCLEOTIDE SEQUENCE</scope>
    <source>
        <strain evidence="8">HF1476</strain>
    </source>
</reference>
<dbReference type="SMART" id="SM00487">
    <property type="entry name" value="DEXDc"/>
    <property type="match status" value="1"/>
</dbReference>
<feature type="domain" description="Helicase C-terminal" evidence="7">
    <location>
        <begin position="483"/>
        <end position="642"/>
    </location>
</feature>
<dbReference type="Pfam" id="PF00271">
    <property type="entry name" value="Helicase_C"/>
    <property type="match status" value="1"/>
</dbReference>
<dbReference type="InterPro" id="IPR027417">
    <property type="entry name" value="P-loop_NTPase"/>
</dbReference>
<name>A0A3R6G532_9BACT</name>
<dbReference type="InterPro" id="IPR006935">
    <property type="entry name" value="Helicase/UvrB_N"/>
</dbReference>
<dbReference type="PANTHER" id="PTHR45766">
    <property type="entry name" value="DNA ANNEALING HELICASE AND ENDONUCLEASE ZRANB3 FAMILY MEMBER"/>
    <property type="match status" value="1"/>
</dbReference>
<dbReference type="Gene3D" id="3.40.50.300">
    <property type="entry name" value="P-loop containing nucleotide triphosphate hydrolases"/>
    <property type="match status" value="1"/>
</dbReference>
<evidence type="ECO:0000259" key="7">
    <source>
        <dbReference type="PROSITE" id="PS51194"/>
    </source>
</evidence>
<dbReference type="PANTHER" id="PTHR45766:SF6">
    <property type="entry name" value="SWI_SNF-RELATED MATRIX-ASSOCIATED ACTIN-DEPENDENT REGULATOR OF CHROMATIN SUBFAMILY A-LIKE PROTEIN 1"/>
    <property type="match status" value="1"/>
</dbReference>
<dbReference type="InterPro" id="IPR014001">
    <property type="entry name" value="Helicase_ATP-bd"/>
</dbReference>
<dbReference type="InterPro" id="IPR057342">
    <property type="entry name" value="DEXDc_RapA"/>
</dbReference>
<dbReference type="Gene3D" id="3.40.50.10810">
    <property type="entry name" value="Tandem AAA-ATPase domain"/>
    <property type="match status" value="1"/>
</dbReference>
<evidence type="ECO:0000313" key="8">
    <source>
        <dbReference type="EMBL" id="MCP9600995.1"/>
    </source>
</evidence>
<dbReference type="PROSITE" id="PS51194">
    <property type="entry name" value="HELICASE_CTER"/>
    <property type="match status" value="1"/>
</dbReference>